<accession>A0A3D8P9S5</accession>
<gene>
    <name evidence="6" type="ORF">DIE28_15060</name>
</gene>
<dbReference type="Pfam" id="PF16925">
    <property type="entry name" value="TetR_C_13"/>
    <property type="match status" value="1"/>
</dbReference>
<comment type="caution">
    <text evidence="6">The sequence shown here is derived from an EMBL/GenBank/DDBJ whole genome shotgun (WGS) entry which is preliminary data.</text>
</comment>
<evidence type="ECO:0000313" key="7">
    <source>
        <dbReference type="Proteomes" id="UP000256679"/>
    </source>
</evidence>
<dbReference type="SUPFAM" id="SSF48498">
    <property type="entry name" value="Tetracyclin repressor-like, C-terminal domain"/>
    <property type="match status" value="1"/>
</dbReference>
<evidence type="ECO:0000313" key="6">
    <source>
        <dbReference type="EMBL" id="RDW12177.1"/>
    </source>
</evidence>
<protein>
    <submittedName>
        <fullName evidence="6">TetR family transcriptional regulator</fullName>
    </submittedName>
</protein>
<proteinExistence type="predicted"/>
<evidence type="ECO:0000256" key="1">
    <source>
        <dbReference type="ARBA" id="ARBA00023015"/>
    </source>
</evidence>
<dbReference type="Proteomes" id="UP000256679">
    <property type="component" value="Unassembled WGS sequence"/>
</dbReference>
<feature type="DNA-binding region" description="H-T-H motif" evidence="4">
    <location>
        <begin position="25"/>
        <end position="44"/>
    </location>
</feature>
<keyword evidence="1" id="KW-0805">Transcription regulation</keyword>
<evidence type="ECO:0000256" key="3">
    <source>
        <dbReference type="ARBA" id="ARBA00023163"/>
    </source>
</evidence>
<dbReference type="RefSeq" id="WP_115756760.1">
    <property type="nucleotide sequence ID" value="NZ_QFCQ01000116.1"/>
</dbReference>
<organism evidence="6 7">
    <name type="scientific">Paracoccus thiocyanatus</name>
    <dbReference type="NCBI Taxonomy" id="34006"/>
    <lineage>
        <taxon>Bacteria</taxon>
        <taxon>Pseudomonadati</taxon>
        <taxon>Pseudomonadota</taxon>
        <taxon>Alphaproteobacteria</taxon>
        <taxon>Rhodobacterales</taxon>
        <taxon>Paracoccaceae</taxon>
        <taxon>Paracoccus</taxon>
    </lineage>
</organism>
<dbReference type="EMBL" id="QFCQ01000116">
    <property type="protein sequence ID" value="RDW12177.1"/>
    <property type="molecule type" value="Genomic_DNA"/>
</dbReference>
<keyword evidence="7" id="KW-1185">Reference proteome</keyword>
<dbReference type="PROSITE" id="PS50977">
    <property type="entry name" value="HTH_TETR_2"/>
    <property type="match status" value="1"/>
</dbReference>
<dbReference type="InterPro" id="IPR036271">
    <property type="entry name" value="Tet_transcr_reg_TetR-rel_C_sf"/>
</dbReference>
<feature type="domain" description="HTH tetR-type" evidence="5">
    <location>
        <begin position="2"/>
        <end position="62"/>
    </location>
</feature>
<evidence type="ECO:0000256" key="4">
    <source>
        <dbReference type="PROSITE-ProRule" id="PRU00335"/>
    </source>
</evidence>
<dbReference type="PANTHER" id="PTHR47506:SF3">
    <property type="entry name" value="HTH-TYPE TRANSCRIPTIONAL REGULATOR LMRA"/>
    <property type="match status" value="1"/>
</dbReference>
<dbReference type="PRINTS" id="PR00455">
    <property type="entry name" value="HTHTETR"/>
</dbReference>
<evidence type="ECO:0000259" key="5">
    <source>
        <dbReference type="PROSITE" id="PS50977"/>
    </source>
</evidence>
<evidence type="ECO:0000256" key="2">
    <source>
        <dbReference type="ARBA" id="ARBA00023125"/>
    </source>
</evidence>
<dbReference type="GO" id="GO:0003677">
    <property type="term" value="F:DNA binding"/>
    <property type="evidence" value="ECO:0007669"/>
    <property type="project" value="UniProtKB-UniRule"/>
</dbReference>
<keyword evidence="3" id="KW-0804">Transcription</keyword>
<dbReference type="InterPro" id="IPR009057">
    <property type="entry name" value="Homeodomain-like_sf"/>
</dbReference>
<reference evidence="6 7" key="1">
    <citation type="submission" date="2018-05" db="EMBL/GenBank/DDBJ databases">
        <title>Whole genome sequencing of Paracoccus thiocyanatus SST.</title>
        <authorList>
            <person name="Ghosh W."/>
            <person name="Rameez M.J."/>
            <person name="Roy C."/>
        </authorList>
    </citation>
    <scope>NUCLEOTIDE SEQUENCE [LARGE SCALE GENOMIC DNA]</scope>
    <source>
        <strain evidence="6 7">SST</strain>
    </source>
</reference>
<keyword evidence="2 4" id="KW-0238">DNA-binding</keyword>
<dbReference type="AlphaFoldDB" id="A0A3D8P9S5"/>
<dbReference type="InterPro" id="IPR011075">
    <property type="entry name" value="TetR_C"/>
</dbReference>
<dbReference type="Pfam" id="PF00440">
    <property type="entry name" value="TetR_N"/>
    <property type="match status" value="1"/>
</dbReference>
<dbReference type="Gene3D" id="1.10.357.10">
    <property type="entry name" value="Tetracycline Repressor, domain 2"/>
    <property type="match status" value="1"/>
</dbReference>
<dbReference type="InterPro" id="IPR001647">
    <property type="entry name" value="HTH_TetR"/>
</dbReference>
<dbReference type="SUPFAM" id="SSF46689">
    <property type="entry name" value="Homeodomain-like"/>
    <property type="match status" value="1"/>
</dbReference>
<dbReference type="PANTHER" id="PTHR47506">
    <property type="entry name" value="TRANSCRIPTIONAL REGULATORY PROTEIN"/>
    <property type="match status" value="1"/>
</dbReference>
<sequence>MSDTRAAILQVAEDLIRTRGYFGFSYSDIEAAVGIRKASIHHHFPTKAILVAAAIDAYSRQYEAALVRIEAEQHHAIARIEAYADLYRQGLYRGLGCLCVALAADMGTLPPDLLSRVRLFFQAHVDWLTRVIAQGARKGEVIQGLDSGSVARLLVSTLEGAMLLGLVSGKPADFDDATGTVLRLLKA</sequence>
<name>A0A3D8P9S5_9RHOB</name>